<comment type="pathway">
    <text evidence="1 11">Lipid metabolism; fatty acid biosynthesis.</text>
</comment>
<gene>
    <name evidence="15" type="ordered locus">Deba_2386</name>
</gene>
<evidence type="ECO:0000256" key="2">
    <source>
        <dbReference type="ARBA" id="ARBA00008467"/>
    </source>
</evidence>
<dbReference type="EMBL" id="CP002085">
    <property type="protein sequence ID" value="ADK85748.1"/>
    <property type="molecule type" value="Genomic_DNA"/>
</dbReference>
<dbReference type="InterPro" id="IPR014030">
    <property type="entry name" value="Ketoacyl_synth_N"/>
</dbReference>
<dbReference type="AlphaFoldDB" id="E1QJK5"/>
<dbReference type="RefSeq" id="WP_013259187.1">
    <property type="nucleotide sequence ID" value="NC_014365.1"/>
</dbReference>
<sequence length="415" mass="44208">MKRRVVVTGIGCVTPVATGVEETWSGILAGKSGIGRITQFDPSVLKTQIAGEVNDFDAEKWVNKKKIRRLDTFIHFAVASARMAFAMAGLGERLDERDAIKTGCIMGVGLGGINSLIENYEIMNTKGPDRISPFFIPRLIGNMAPGEIAMEFNLKGPNLCLSTACAAGSHAVGEGMRAIQHGGMDMMVCGGAESVSVATTIAGFNAARALSTRNDDPERASRPFDKDRDGFVMAEGAGVLILEELTRAQERGATIMAEVVGYGLTCDAYHMTAPDPEGAGFIRCMNLALQNAGLAPQDIDYINAHGTSTDLNDTLETKAIHAVFGEHARKLAVSSTKSMHGHMLGATGAVEAVLCVLAIRDQIMPPTINYQTPDPDCDLDYVPNHARKAKLDAVLSNSFGFGGTNATLIIKAFKE</sequence>
<evidence type="ECO:0000256" key="8">
    <source>
        <dbReference type="ARBA" id="ARBA00023098"/>
    </source>
</evidence>
<dbReference type="InterPro" id="IPR017568">
    <property type="entry name" value="3-oxoacyl-ACP_synth-2"/>
</dbReference>
<reference evidence="15 16" key="1">
    <citation type="journal article" date="2010" name="Stand. Genomic Sci.">
        <title>Complete genome sequence of Desulfarculus baarsii type strain (2st14).</title>
        <authorList>
            <person name="Sun H."/>
            <person name="Spring S."/>
            <person name="Lapidus A."/>
            <person name="Davenport K."/>
            <person name="Del Rio T.G."/>
            <person name="Tice H."/>
            <person name="Nolan M."/>
            <person name="Copeland A."/>
            <person name="Cheng J.F."/>
            <person name="Lucas S."/>
            <person name="Tapia R."/>
            <person name="Goodwin L."/>
            <person name="Pitluck S."/>
            <person name="Ivanova N."/>
            <person name="Pagani I."/>
            <person name="Mavromatis K."/>
            <person name="Ovchinnikova G."/>
            <person name="Pati A."/>
            <person name="Chen A."/>
            <person name="Palaniappan K."/>
            <person name="Hauser L."/>
            <person name="Chang Y.J."/>
            <person name="Jeffries C.D."/>
            <person name="Detter J.C."/>
            <person name="Han C."/>
            <person name="Rohde M."/>
            <person name="Brambilla E."/>
            <person name="Goker M."/>
            <person name="Woyke T."/>
            <person name="Bristow J."/>
            <person name="Eisen J.A."/>
            <person name="Markowitz V."/>
            <person name="Hugenholtz P."/>
            <person name="Kyrpides N.C."/>
            <person name="Klenk H.P."/>
            <person name="Land M."/>
        </authorList>
    </citation>
    <scope>NUCLEOTIDE SEQUENCE [LARGE SCALE GENOMIC DNA]</scope>
    <source>
        <strain evidence="16">ATCC 33931 / DSM 2075 / LMG 7858 / VKM B-1802 / 2st14</strain>
    </source>
</reference>
<dbReference type="PANTHER" id="PTHR11712:SF336">
    <property type="entry name" value="3-OXOACYL-[ACYL-CARRIER-PROTEIN] SYNTHASE, MITOCHONDRIAL"/>
    <property type="match status" value="1"/>
</dbReference>
<keyword evidence="5 11" id="KW-0444">Lipid biosynthesis</keyword>
<evidence type="ECO:0000313" key="15">
    <source>
        <dbReference type="EMBL" id="ADK85748.1"/>
    </source>
</evidence>
<evidence type="ECO:0000256" key="11">
    <source>
        <dbReference type="PIRNR" id="PIRNR000447"/>
    </source>
</evidence>
<dbReference type="eggNOG" id="COG0304">
    <property type="taxonomic scope" value="Bacteria"/>
</dbReference>
<protein>
    <recommendedName>
        <fullName evidence="4 11">3-oxoacyl-[acyl-carrier-protein] synthase 2</fullName>
        <ecNumber evidence="3 11">2.3.1.179</ecNumber>
    </recommendedName>
</protein>
<dbReference type="NCBIfam" id="TIGR03150">
    <property type="entry name" value="fabF"/>
    <property type="match status" value="1"/>
</dbReference>
<dbReference type="PANTHER" id="PTHR11712">
    <property type="entry name" value="POLYKETIDE SYNTHASE-RELATED"/>
    <property type="match status" value="1"/>
</dbReference>
<evidence type="ECO:0000256" key="6">
    <source>
        <dbReference type="ARBA" id="ARBA00022679"/>
    </source>
</evidence>
<comment type="catalytic activity">
    <reaction evidence="11">
        <text>a fatty acyl-[ACP] + malonyl-[ACP] + H(+) = a 3-oxoacyl-[ACP] + holo-[ACP] + CO2</text>
        <dbReference type="Rhea" id="RHEA:22836"/>
        <dbReference type="Rhea" id="RHEA-COMP:9623"/>
        <dbReference type="Rhea" id="RHEA-COMP:9685"/>
        <dbReference type="Rhea" id="RHEA-COMP:9916"/>
        <dbReference type="Rhea" id="RHEA-COMP:14125"/>
        <dbReference type="ChEBI" id="CHEBI:15378"/>
        <dbReference type="ChEBI" id="CHEBI:16526"/>
        <dbReference type="ChEBI" id="CHEBI:64479"/>
        <dbReference type="ChEBI" id="CHEBI:78449"/>
        <dbReference type="ChEBI" id="CHEBI:78776"/>
        <dbReference type="ChEBI" id="CHEBI:138651"/>
    </reaction>
</comment>
<dbReference type="InterPro" id="IPR018201">
    <property type="entry name" value="Ketoacyl_synth_AS"/>
</dbReference>
<evidence type="ECO:0000256" key="4">
    <source>
        <dbReference type="ARBA" id="ARBA00014657"/>
    </source>
</evidence>
<keyword evidence="10 11" id="KW-0012">Acyltransferase</keyword>
<feature type="active site" description="For beta-ketoacyl synthase activity" evidence="12">
    <location>
        <position position="165"/>
    </location>
</feature>
<proteinExistence type="inferred from homology"/>
<evidence type="ECO:0000256" key="10">
    <source>
        <dbReference type="ARBA" id="ARBA00023315"/>
    </source>
</evidence>
<dbReference type="PIRSF" id="PIRSF000447">
    <property type="entry name" value="KAS_II"/>
    <property type="match status" value="1"/>
</dbReference>
<dbReference type="GO" id="GO:0006633">
    <property type="term" value="P:fatty acid biosynthetic process"/>
    <property type="evidence" value="ECO:0007669"/>
    <property type="project" value="UniProtKB-UniRule"/>
</dbReference>
<dbReference type="EC" id="2.3.1.179" evidence="3 11"/>
<evidence type="ECO:0000256" key="1">
    <source>
        <dbReference type="ARBA" id="ARBA00005194"/>
    </source>
</evidence>
<evidence type="ECO:0000256" key="9">
    <source>
        <dbReference type="ARBA" id="ARBA00023160"/>
    </source>
</evidence>
<evidence type="ECO:0000256" key="12">
    <source>
        <dbReference type="PIRSR" id="PIRSR000447-1"/>
    </source>
</evidence>
<evidence type="ECO:0000259" key="14">
    <source>
        <dbReference type="PROSITE" id="PS52004"/>
    </source>
</evidence>
<dbReference type="UniPathway" id="UPA00094"/>
<feature type="domain" description="Ketosynthase family 3 (KS3)" evidence="14">
    <location>
        <begin position="2"/>
        <end position="412"/>
    </location>
</feature>
<dbReference type="SUPFAM" id="SSF53901">
    <property type="entry name" value="Thiolase-like"/>
    <property type="match status" value="2"/>
</dbReference>
<keyword evidence="7" id="KW-0276">Fatty acid metabolism</keyword>
<evidence type="ECO:0000313" key="16">
    <source>
        <dbReference type="Proteomes" id="UP000009047"/>
    </source>
</evidence>
<keyword evidence="6 11" id="KW-0808">Transferase</keyword>
<evidence type="ECO:0000256" key="13">
    <source>
        <dbReference type="RuleBase" id="RU003694"/>
    </source>
</evidence>
<evidence type="ECO:0000256" key="5">
    <source>
        <dbReference type="ARBA" id="ARBA00022516"/>
    </source>
</evidence>
<name>E1QJK5_DESB2</name>
<dbReference type="InterPro" id="IPR016039">
    <property type="entry name" value="Thiolase-like"/>
</dbReference>
<dbReference type="PROSITE" id="PS00606">
    <property type="entry name" value="KS3_1"/>
    <property type="match status" value="1"/>
</dbReference>
<evidence type="ECO:0000256" key="3">
    <source>
        <dbReference type="ARBA" id="ARBA00012356"/>
    </source>
</evidence>
<dbReference type="STRING" id="644282.Deba_2386"/>
<dbReference type="FunFam" id="3.40.47.10:FF:000009">
    <property type="entry name" value="3-oxoacyl-[acyl-carrier-protein] synthase 2"/>
    <property type="match status" value="1"/>
</dbReference>
<dbReference type="GO" id="GO:0004315">
    <property type="term" value="F:3-oxoacyl-[acyl-carrier-protein] synthase activity"/>
    <property type="evidence" value="ECO:0007669"/>
    <property type="project" value="UniProtKB-UniRule"/>
</dbReference>
<dbReference type="Proteomes" id="UP000009047">
    <property type="component" value="Chromosome"/>
</dbReference>
<dbReference type="SMART" id="SM00825">
    <property type="entry name" value="PKS_KS"/>
    <property type="match status" value="1"/>
</dbReference>
<dbReference type="Pfam" id="PF00109">
    <property type="entry name" value="ketoacyl-synt"/>
    <property type="match status" value="1"/>
</dbReference>
<dbReference type="OrthoDB" id="9816204at2"/>
<dbReference type="InterPro" id="IPR000794">
    <property type="entry name" value="Beta-ketoacyl_synthase"/>
</dbReference>
<dbReference type="GO" id="GO:0005829">
    <property type="term" value="C:cytosol"/>
    <property type="evidence" value="ECO:0007669"/>
    <property type="project" value="TreeGrafter"/>
</dbReference>
<dbReference type="InterPro" id="IPR020841">
    <property type="entry name" value="PKS_Beta-ketoAc_synthase_dom"/>
</dbReference>
<keyword evidence="8" id="KW-0443">Lipid metabolism</keyword>
<dbReference type="KEGG" id="dbr:Deba_2386"/>
<comment type="function">
    <text evidence="11">Involved in the type II fatty acid elongation cycle. Catalyzes the elongation of a wide range of acyl-ACP by the addition of two carbons from malonyl-ACP to an acyl acceptor. Can efficiently catalyze the conversion of palmitoleoyl-ACP (cis-hexadec-9-enoyl-ACP) to cis-vaccenoyl-ACP (cis-octadec-11-enoyl-ACP), an essential step in the thermal regulation of fatty acid composition.</text>
</comment>
<dbReference type="Gene3D" id="3.40.47.10">
    <property type="match status" value="1"/>
</dbReference>
<evidence type="ECO:0000256" key="7">
    <source>
        <dbReference type="ARBA" id="ARBA00022832"/>
    </source>
</evidence>
<dbReference type="NCBIfam" id="NF004970">
    <property type="entry name" value="PRK06333.1"/>
    <property type="match status" value="1"/>
</dbReference>
<dbReference type="InterPro" id="IPR014031">
    <property type="entry name" value="Ketoacyl_synth_C"/>
</dbReference>
<organism evidence="15 16">
    <name type="scientific">Desulfarculus baarsii (strain ATCC 33931 / DSM 2075 / LMG 7858 / VKM B-1802 / 2st14)</name>
    <dbReference type="NCBI Taxonomy" id="644282"/>
    <lineage>
        <taxon>Bacteria</taxon>
        <taxon>Pseudomonadati</taxon>
        <taxon>Thermodesulfobacteriota</taxon>
        <taxon>Desulfarculia</taxon>
        <taxon>Desulfarculales</taxon>
        <taxon>Desulfarculaceae</taxon>
        <taxon>Desulfarculus</taxon>
    </lineage>
</organism>
<dbReference type="Pfam" id="PF02801">
    <property type="entry name" value="Ketoacyl-synt_C"/>
    <property type="match status" value="1"/>
</dbReference>
<comment type="similarity">
    <text evidence="2 11 13">Belongs to the thiolase-like superfamily. Beta-ketoacyl-ACP synthases family.</text>
</comment>
<keyword evidence="16" id="KW-1185">Reference proteome</keyword>
<dbReference type="CDD" id="cd00834">
    <property type="entry name" value="KAS_I_II"/>
    <property type="match status" value="1"/>
</dbReference>
<dbReference type="PROSITE" id="PS52004">
    <property type="entry name" value="KS3_2"/>
    <property type="match status" value="1"/>
</dbReference>
<dbReference type="HOGENOM" id="CLU_000022_69_2_7"/>
<comment type="catalytic activity">
    <reaction evidence="11">
        <text>(9Z)-hexadecenoyl-[ACP] + malonyl-[ACP] + H(+) = 3-oxo-(11Z)-octadecenoyl-[ACP] + holo-[ACP] + CO2</text>
        <dbReference type="Rhea" id="RHEA:55040"/>
        <dbReference type="Rhea" id="RHEA-COMP:9623"/>
        <dbReference type="Rhea" id="RHEA-COMP:9685"/>
        <dbReference type="Rhea" id="RHEA-COMP:10800"/>
        <dbReference type="Rhea" id="RHEA-COMP:14074"/>
        <dbReference type="ChEBI" id="CHEBI:15378"/>
        <dbReference type="ChEBI" id="CHEBI:16526"/>
        <dbReference type="ChEBI" id="CHEBI:64479"/>
        <dbReference type="ChEBI" id="CHEBI:78449"/>
        <dbReference type="ChEBI" id="CHEBI:83989"/>
        <dbReference type="ChEBI" id="CHEBI:138538"/>
        <dbReference type="EC" id="2.3.1.179"/>
    </reaction>
</comment>
<dbReference type="NCBIfam" id="NF005589">
    <property type="entry name" value="PRK07314.1"/>
    <property type="match status" value="1"/>
</dbReference>
<keyword evidence="9 11" id="KW-0275">Fatty acid biosynthesis</keyword>
<accession>E1QJK5</accession>